<evidence type="ECO:0000313" key="6">
    <source>
        <dbReference type="EMBL" id="GLB34973.1"/>
    </source>
</evidence>
<evidence type="ECO:0000313" key="7">
    <source>
        <dbReference type="Proteomes" id="UP001063166"/>
    </source>
</evidence>
<dbReference type="InterPro" id="IPR044429">
    <property type="entry name" value="SETD4_SET"/>
</dbReference>
<keyword evidence="2" id="KW-0808">Transferase</keyword>
<sequence length="478" mass="53856">MDLGYSGQPHPHWQNLLAWLNTHGMDTSPEAMPVQALASPSAGYGLFARRCIDPAAPLFSTPPSALLNVATLSPFYPEARQSLTAMQLLSLHLFLYRPLGSRESTDPTFGPYISTLPREFDSHPLTWLCSGREDNPGSAFLSSLPPSVLYSLRKLVDRFNTDWRTVQRYIQDHDFAHPISEVIGAVEKSLRSYLPACREDFLWAWLNVNTRCLYYRLERSQSDKNNVTLCPILDFANHTTSSHHMSPQAANADRAAAPPRTDPREFTVLSPSDTTTKPGDEVYLTYGAHSNKTLFVEYGFVNEISNEILLRGDVHGESDVDDSIGCLFKARGKLGTWLQEVLTREGYWGDWTLHLQPLPAHPSYRLITALRLYHLFPASAEEVPLDADRALLPWKATLLGRADRISQENEEAWKDTLLQICSKLAEDATTAIASLDAVSANREIAWFSWMKKNIRMLWEEELFVTRMVAQSILGGEEF</sequence>
<reference evidence="6" key="1">
    <citation type="submission" date="2022-07" db="EMBL/GenBank/DDBJ databases">
        <title>The genome of Lyophyllum shimeji provides insight into the initial evolution of ectomycorrhizal fungal genome.</title>
        <authorList>
            <person name="Kobayashi Y."/>
            <person name="Shibata T."/>
            <person name="Hirakawa H."/>
            <person name="Shigenobu S."/>
            <person name="Nishiyama T."/>
            <person name="Yamada A."/>
            <person name="Hasebe M."/>
            <person name="Kawaguchi M."/>
        </authorList>
    </citation>
    <scope>NUCLEOTIDE SEQUENCE</scope>
    <source>
        <strain evidence="6">AT787</strain>
    </source>
</reference>
<dbReference type="OrthoDB" id="341421at2759"/>
<dbReference type="PANTHER" id="PTHR13271:SF47">
    <property type="entry name" value="ACTIN-HISTIDINE N-METHYLTRANSFERASE"/>
    <property type="match status" value="1"/>
</dbReference>
<dbReference type="Gene3D" id="3.90.1410.10">
    <property type="entry name" value="set domain protein methyltransferase, domain 1"/>
    <property type="match status" value="1"/>
</dbReference>
<dbReference type="PANTHER" id="PTHR13271">
    <property type="entry name" value="UNCHARACTERIZED PUTATIVE METHYLTRANSFERASE"/>
    <property type="match status" value="1"/>
</dbReference>
<evidence type="ECO:0000259" key="5">
    <source>
        <dbReference type="PROSITE" id="PS50280"/>
    </source>
</evidence>
<dbReference type="EMBL" id="BRPK01000002">
    <property type="protein sequence ID" value="GLB34973.1"/>
    <property type="molecule type" value="Genomic_DNA"/>
</dbReference>
<evidence type="ECO:0000256" key="4">
    <source>
        <dbReference type="SAM" id="MobiDB-lite"/>
    </source>
</evidence>
<evidence type="ECO:0000256" key="2">
    <source>
        <dbReference type="ARBA" id="ARBA00022679"/>
    </source>
</evidence>
<keyword evidence="3" id="KW-0949">S-adenosyl-L-methionine</keyword>
<feature type="region of interest" description="Disordered" evidence="4">
    <location>
        <begin position="241"/>
        <end position="274"/>
    </location>
</feature>
<evidence type="ECO:0000256" key="3">
    <source>
        <dbReference type="ARBA" id="ARBA00022691"/>
    </source>
</evidence>
<dbReference type="GO" id="GO:0016279">
    <property type="term" value="F:protein-lysine N-methyltransferase activity"/>
    <property type="evidence" value="ECO:0007669"/>
    <property type="project" value="InterPro"/>
</dbReference>
<dbReference type="CDD" id="cd19177">
    <property type="entry name" value="SET_SETD4"/>
    <property type="match status" value="1"/>
</dbReference>
<accession>A0A9P3UIW1</accession>
<dbReference type="AlphaFoldDB" id="A0A9P3UIW1"/>
<dbReference type="GO" id="GO:0032259">
    <property type="term" value="P:methylation"/>
    <property type="evidence" value="ECO:0007669"/>
    <property type="project" value="UniProtKB-KW"/>
</dbReference>
<feature type="domain" description="SET" evidence="5">
    <location>
        <begin position="32"/>
        <end position="287"/>
    </location>
</feature>
<protein>
    <submittedName>
        <fullName evidence="6">SET domain-containing protein</fullName>
    </submittedName>
</protein>
<proteinExistence type="predicted"/>
<dbReference type="Proteomes" id="UP001063166">
    <property type="component" value="Unassembled WGS sequence"/>
</dbReference>
<name>A0A9P3UIW1_LYOSH</name>
<dbReference type="InterPro" id="IPR050600">
    <property type="entry name" value="SETD3_SETD6_MTase"/>
</dbReference>
<comment type="caution">
    <text evidence="6">The sequence shown here is derived from an EMBL/GenBank/DDBJ whole genome shotgun (WGS) entry which is preliminary data.</text>
</comment>
<dbReference type="PROSITE" id="PS50280">
    <property type="entry name" value="SET"/>
    <property type="match status" value="1"/>
</dbReference>
<keyword evidence="1" id="KW-0489">Methyltransferase</keyword>
<keyword evidence="7" id="KW-1185">Reference proteome</keyword>
<evidence type="ECO:0000256" key="1">
    <source>
        <dbReference type="ARBA" id="ARBA00022603"/>
    </source>
</evidence>
<gene>
    <name evidence="6" type="ORF">LshimejAT787_0205380</name>
</gene>
<dbReference type="InterPro" id="IPR001214">
    <property type="entry name" value="SET_dom"/>
</dbReference>
<feature type="compositionally biased region" description="Low complexity" evidence="4">
    <location>
        <begin position="249"/>
        <end position="259"/>
    </location>
</feature>
<organism evidence="6 7">
    <name type="scientific">Lyophyllum shimeji</name>
    <name type="common">Hon-shimeji</name>
    <name type="synonym">Tricholoma shimeji</name>
    <dbReference type="NCBI Taxonomy" id="47721"/>
    <lineage>
        <taxon>Eukaryota</taxon>
        <taxon>Fungi</taxon>
        <taxon>Dikarya</taxon>
        <taxon>Basidiomycota</taxon>
        <taxon>Agaricomycotina</taxon>
        <taxon>Agaricomycetes</taxon>
        <taxon>Agaricomycetidae</taxon>
        <taxon>Agaricales</taxon>
        <taxon>Tricholomatineae</taxon>
        <taxon>Lyophyllaceae</taxon>
        <taxon>Lyophyllum</taxon>
    </lineage>
</organism>
<dbReference type="SUPFAM" id="SSF82199">
    <property type="entry name" value="SET domain"/>
    <property type="match status" value="1"/>
</dbReference>
<dbReference type="InterPro" id="IPR046341">
    <property type="entry name" value="SET_dom_sf"/>
</dbReference>